<dbReference type="EMBL" id="BMZC01000023">
    <property type="protein sequence ID" value="GGZ83255.1"/>
    <property type="molecule type" value="Genomic_DNA"/>
</dbReference>
<accession>A0A8H9IE29</accession>
<dbReference type="Proteomes" id="UP000622604">
    <property type="component" value="Unassembled WGS sequence"/>
</dbReference>
<reference evidence="1" key="1">
    <citation type="journal article" date="2014" name="Int. J. Syst. Evol. Microbiol.">
        <title>Complete genome sequence of Corynebacterium casei LMG S-19264T (=DSM 44701T), isolated from a smear-ripened cheese.</title>
        <authorList>
            <consortium name="US DOE Joint Genome Institute (JGI-PGF)"/>
            <person name="Walter F."/>
            <person name="Albersmeier A."/>
            <person name="Kalinowski J."/>
            <person name="Ruckert C."/>
        </authorList>
    </citation>
    <scope>NUCLEOTIDE SEQUENCE</scope>
    <source>
        <strain evidence="1">KCTC 32337</strain>
    </source>
</reference>
<protein>
    <submittedName>
        <fullName evidence="1">Uncharacterized protein</fullName>
    </submittedName>
</protein>
<evidence type="ECO:0000313" key="2">
    <source>
        <dbReference type="Proteomes" id="UP000622604"/>
    </source>
</evidence>
<proteinExistence type="predicted"/>
<reference evidence="1" key="2">
    <citation type="submission" date="2020-09" db="EMBL/GenBank/DDBJ databases">
        <authorList>
            <person name="Sun Q."/>
            <person name="Kim S."/>
        </authorList>
    </citation>
    <scope>NUCLEOTIDE SEQUENCE</scope>
    <source>
        <strain evidence="1">KCTC 32337</strain>
    </source>
</reference>
<name>A0A8H9IE29_9ALTE</name>
<evidence type="ECO:0000313" key="1">
    <source>
        <dbReference type="EMBL" id="GGZ83255.1"/>
    </source>
</evidence>
<gene>
    <name evidence="1" type="ORF">GCM10011274_46110</name>
</gene>
<sequence>MLIELVQSHKANSKNLTSWVDAVYRDVKDDPESLRRLYRFARALFKENAFEVLETLSPYAHFDDQHPDTKIVKAAAALLAQVDKMRGYPEFIDAVNRGELAGFLAGDLLYVVTPSVKPGTPKYQMTTFSRGIGPIGDALRNKAEEFISADFGLPSCARYISQEQLLAIEQQFLPKPA</sequence>
<organism evidence="1 2">
    <name type="scientific">Paraglaciecola chathamensis</name>
    <dbReference type="NCBI Taxonomy" id="368405"/>
    <lineage>
        <taxon>Bacteria</taxon>
        <taxon>Pseudomonadati</taxon>
        <taxon>Pseudomonadota</taxon>
        <taxon>Gammaproteobacteria</taxon>
        <taxon>Alteromonadales</taxon>
        <taxon>Alteromonadaceae</taxon>
        <taxon>Paraglaciecola</taxon>
    </lineage>
</organism>
<dbReference type="AlphaFoldDB" id="A0A8H9IE29"/>
<comment type="caution">
    <text evidence="1">The sequence shown here is derived from an EMBL/GenBank/DDBJ whole genome shotgun (WGS) entry which is preliminary data.</text>
</comment>
<dbReference type="RefSeq" id="WP_191867364.1">
    <property type="nucleotide sequence ID" value="NZ_BMZC01000023.1"/>
</dbReference>